<evidence type="ECO:0000313" key="2">
    <source>
        <dbReference type="Proteomes" id="UP001084650"/>
    </source>
</evidence>
<accession>A0ABT4HHD7</accession>
<name>A0ABT4HHD7_MYCIR</name>
<sequence length="224" mass="24963">MSQYIHPAQRAVDDAYRRTRGPVALLDESYSAPAEGGAGRATFYVFSSVLVRVKDMDVLRGGLGDIAESDFWHTSDALKTEEGRTQTRKMLGYLAEGIEPCVITHRVSVDPEDSDAEEARKQCYQALAVALAAGRPGVWDPVDLLVLEERSQSNLKNRDQASHKELLATGQVPRQTRLLQTSPAGERLLWLPDLVASAYRRTITHNDRTLFDKIQDQTHFVAMP</sequence>
<proteinExistence type="predicted"/>
<keyword evidence="2" id="KW-1185">Reference proteome</keyword>
<dbReference type="RefSeq" id="WP_268786569.1">
    <property type="nucleotide sequence ID" value="NZ_JAPQYE010000006.1"/>
</dbReference>
<dbReference type="EMBL" id="JAPQYE010000006">
    <property type="protein sequence ID" value="MCZ0729628.1"/>
    <property type="molecule type" value="Genomic_DNA"/>
</dbReference>
<gene>
    <name evidence="1" type="ORF">OY187_16360</name>
</gene>
<comment type="caution">
    <text evidence="1">The sequence shown here is derived from an EMBL/GenBank/DDBJ whole genome shotgun (WGS) entry which is preliminary data.</text>
</comment>
<protein>
    <submittedName>
        <fullName evidence="1">Uncharacterized protein</fullName>
    </submittedName>
</protein>
<evidence type="ECO:0000313" key="1">
    <source>
        <dbReference type="EMBL" id="MCZ0729628.1"/>
    </source>
</evidence>
<organism evidence="1 2">
    <name type="scientific">Mycolicibacterium iranicum</name>
    <name type="common">Mycobacterium iranicum</name>
    <dbReference type="NCBI Taxonomy" id="912594"/>
    <lineage>
        <taxon>Bacteria</taxon>
        <taxon>Bacillati</taxon>
        <taxon>Actinomycetota</taxon>
        <taxon>Actinomycetes</taxon>
        <taxon>Mycobacteriales</taxon>
        <taxon>Mycobacteriaceae</taxon>
        <taxon>Mycolicibacterium</taxon>
    </lineage>
</organism>
<reference evidence="1" key="1">
    <citation type="submission" date="2022-12" db="EMBL/GenBank/DDBJ databases">
        <title>Whole genome sequence of Mycolicibacterium iranicum strain SBH312.</title>
        <authorList>
            <person name="Jani J."/>
            <person name="Arifin Mustapha Z."/>
            <person name="Ahmed K."/>
            <person name="Kai Ling C."/>
        </authorList>
    </citation>
    <scope>NUCLEOTIDE SEQUENCE</scope>
    <source>
        <strain evidence="1">SBH312</strain>
    </source>
</reference>
<dbReference type="Proteomes" id="UP001084650">
    <property type="component" value="Unassembled WGS sequence"/>
</dbReference>